<sequence>MNILYVCTGNTCRSPMAAAITLARMAEAPDRYAGLAVASCGLYAAVGALASEGAEKALTRHGLTAAAHQARQLTPDHIAAADLILTMTAAQAATLSQAFPQAAGRIRPLAGQDISDPFGGSDADYERAYREIDAAVAALLETLPKEDVG</sequence>
<keyword evidence="7" id="KW-1185">Reference proteome</keyword>
<dbReference type="Pfam" id="PF01451">
    <property type="entry name" value="LMWPc"/>
    <property type="match status" value="1"/>
</dbReference>
<evidence type="ECO:0000259" key="5">
    <source>
        <dbReference type="SMART" id="SM00226"/>
    </source>
</evidence>
<feature type="active site" description="Nucleophile" evidence="4">
    <location>
        <position position="13"/>
    </location>
</feature>
<dbReference type="Proteomes" id="UP000198995">
    <property type="component" value="Unassembled WGS sequence"/>
</dbReference>
<evidence type="ECO:0000256" key="3">
    <source>
        <dbReference type="ARBA" id="ARBA00022912"/>
    </source>
</evidence>
<feature type="domain" description="Phosphotyrosine protein phosphatase I" evidence="5">
    <location>
        <begin position="1"/>
        <end position="142"/>
    </location>
</feature>
<dbReference type="InterPro" id="IPR036196">
    <property type="entry name" value="Ptyr_pPase_sf"/>
</dbReference>
<dbReference type="InterPro" id="IPR017867">
    <property type="entry name" value="Tyr_phospatase_low_mol_wt"/>
</dbReference>
<dbReference type="EMBL" id="FNAF01000008">
    <property type="protein sequence ID" value="SDD82986.1"/>
    <property type="molecule type" value="Genomic_DNA"/>
</dbReference>
<reference evidence="6 7" key="1">
    <citation type="submission" date="2016-10" db="EMBL/GenBank/DDBJ databases">
        <authorList>
            <person name="de Groot N.N."/>
        </authorList>
    </citation>
    <scope>NUCLEOTIDE SEQUENCE [LARGE SCALE GENOMIC DNA]</scope>
    <source>
        <strain evidence="6 7">DSM 20475</strain>
    </source>
</reference>
<dbReference type="PRINTS" id="PR00719">
    <property type="entry name" value="LMWPTPASE"/>
</dbReference>
<evidence type="ECO:0000256" key="1">
    <source>
        <dbReference type="ARBA" id="ARBA00011063"/>
    </source>
</evidence>
<evidence type="ECO:0000256" key="2">
    <source>
        <dbReference type="ARBA" id="ARBA00022801"/>
    </source>
</evidence>
<dbReference type="GO" id="GO:0004725">
    <property type="term" value="F:protein tyrosine phosphatase activity"/>
    <property type="evidence" value="ECO:0007669"/>
    <property type="project" value="InterPro"/>
</dbReference>
<keyword evidence="3" id="KW-0904">Protein phosphatase</keyword>
<name>A0A1G6Y029_PEPNI</name>
<evidence type="ECO:0000313" key="6">
    <source>
        <dbReference type="EMBL" id="SDD82986.1"/>
    </source>
</evidence>
<evidence type="ECO:0000313" key="7">
    <source>
        <dbReference type="Proteomes" id="UP000198995"/>
    </source>
</evidence>
<dbReference type="PANTHER" id="PTHR11717">
    <property type="entry name" value="LOW MOLECULAR WEIGHT PROTEIN TYROSINE PHOSPHATASE"/>
    <property type="match status" value="1"/>
</dbReference>
<dbReference type="RefSeq" id="WP_091791983.1">
    <property type="nucleotide sequence ID" value="NZ_FNAF01000008.1"/>
</dbReference>
<dbReference type="AlphaFoldDB" id="A0A1G6Y029"/>
<dbReference type="STRING" id="2741.SAMN04489866_10823"/>
<dbReference type="OrthoDB" id="9784339at2"/>
<dbReference type="Gene3D" id="3.40.50.2300">
    <property type="match status" value="1"/>
</dbReference>
<accession>A0A1G6Y029</accession>
<dbReference type="PANTHER" id="PTHR11717:SF31">
    <property type="entry name" value="LOW MOLECULAR WEIGHT PROTEIN-TYROSINE-PHOSPHATASE ETP-RELATED"/>
    <property type="match status" value="1"/>
</dbReference>
<feature type="active site" description="Proton donor" evidence="4">
    <location>
        <position position="116"/>
    </location>
</feature>
<protein>
    <submittedName>
        <fullName evidence="6">Protein-tyrosine phosphatase</fullName>
    </submittedName>
</protein>
<dbReference type="SUPFAM" id="SSF52788">
    <property type="entry name" value="Phosphotyrosine protein phosphatases I"/>
    <property type="match status" value="1"/>
</dbReference>
<proteinExistence type="inferred from homology"/>
<dbReference type="InterPro" id="IPR050438">
    <property type="entry name" value="LMW_PTPase"/>
</dbReference>
<evidence type="ECO:0000256" key="4">
    <source>
        <dbReference type="PIRSR" id="PIRSR617867-1"/>
    </source>
</evidence>
<gene>
    <name evidence="6" type="ORF">SAMN04489866_10823</name>
</gene>
<keyword evidence="2" id="KW-0378">Hydrolase</keyword>
<feature type="active site" description="Nucleophile" evidence="4">
    <location>
        <position position="7"/>
    </location>
</feature>
<dbReference type="SMART" id="SM00226">
    <property type="entry name" value="LMWPc"/>
    <property type="match status" value="1"/>
</dbReference>
<organism evidence="6 7">
    <name type="scientific">Peptococcus niger</name>
    <dbReference type="NCBI Taxonomy" id="2741"/>
    <lineage>
        <taxon>Bacteria</taxon>
        <taxon>Bacillati</taxon>
        <taxon>Bacillota</taxon>
        <taxon>Clostridia</taxon>
        <taxon>Eubacteriales</taxon>
        <taxon>Peptococcaceae</taxon>
        <taxon>Peptococcus</taxon>
    </lineage>
</organism>
<comment type="similarity">
    <text evidence="1">Belongs to the low molecular weight phosphotyrosine protein phosphatase family.</text>
</comment>
<dbReference type="InterPro" id="IPR023485">
    <property type="entry name" value="Ptyr_pPase"/>
</dbReference>